<protein>
    <submittedName>
        <fullName evidence="6">TetR/AcrR family transcriptional regulator</fullName>
    </submittedName>
</protein>
<evidence type="ECO:0000256" key="4">
    <source>
        <dbReference type="PROSITE-ProRule" id="PRU00335"/>
    </source>
</evidence>
<feature type="DNA-binding region" description="H-T-H motif" evidence="4">
    <location>
        <begin position="34"/>
        <end position="53"/>
    </location>
</feature>
<dbReference type="PROSITE" id="PS50977">
    <property type="entry name" value="HTH_TETR_2"/>
    <property type="match status" value="1"/>
</dbReference>
<dbReference type="Pfam" id="PF13305">
    <property type="entry name" value="TetR_C_33"/>
    <property type="match status" value="1"/>
</dbReference>
<evidence type="ECO:0000259" key="5">
    <source>
        <dbReference type="PROSITE" id="PS50977"/>
    </source>
</evidence>
<proteinExistence type="predicted"/>
<dbReference type="Gene3D" id="1.10.357.10">
    <property type="entry name" value="Tetracycline Repressor, domain 2"/>
    <property type="match status" value="1"/>
</dbReference>
<feature type="domain" description="HTH tetR-type" evidence="5">
    <location>
        <begin position="11"/>
        <end position="71"/>
    </location>
</feature>
<evidence type="ECO:0000256" key="2">
    <source>
        <dbReference type="ARBA" id="ARBA00023125"/>
    </source>
</evidence>
<gene>
    <name evidence="6" type="ORF">PBT88_20885</name>
</gene>
<evidence type="ECO:0000313" key="7">
    <source>
        <dbReference type="Proteomes" id="UP001210865"/>
    </source>
</evidence>
<dbReference type="InterPro" id="IPR009057">
    <property type="entry name" value="Homeodomain-like_sf"/>
</dbReference>
<organism evidence="6 7">
    <name type="scientific">Sphingomonas abietis</name>
    <dbReference type="NCBI Taxonomy" id="3012344"/>
    <lineage>
        <taxon>Bacteria</taxon>
        <taxon>Pseudomonadati</taxon>
        <taxon>Pseudomonadota</taxon>
        <taxon>Alphaproteobacteria</taxon>
        <taxon>Sphingomonadales</taxon>
        <taxon>Sphingomonadaceae</taxon>
        <taxon>Sphingomonas</taxon>
    </lineage>
</organism>
<dbReference type="Proteomes" id="UP001210865">
    <property type="component" value="Chromosome"/>
</dbReference>
<dbReference type="InterPro" id="IPR050109">
    <property type="entry name" value="HTH-type_TetR-like_transc_reg"/>
</dbReference>
<name>A0ABY7NLX4_9SPHN</name>
<reference evidence="6 7" key="1">
    <citation type="submission" date="2022-12" db="EMBL/GenBank/DDBJ databases">
        <title>Sphingomonas abieness sp. nov., an endophytic bacterium isolated from Abies koreana.</title>
        <authorList>
            <person name="Jiang L."/>
            <person name="Lee J."/>
        </authorList>
    </citation>
    <scope>NUCLEOTIDE SEQUENCE [LARGE SCALE GENOMIC DNA]</scope>
    <source>
        <strain evidence="7">PAMB 00755</strain>
    </source>
</reference>
<dbReference type="PANTHER" id="PTHR30055:SF234">
    <property type="entry name" value="HTH-TYPE TRANSCRIPTIONAL REGULATOR BETI"/>
    <property type="match status" value="1"/>
</dbReference>
<keyword evidence="1" id="KW-0805">Transcription regulation</keyword>
<dbReference type="InterPro" id="IPR025996">
    <property type="entry name" value="MT1864/Rv1816-like_C"/>
</dbReference>
<accession>A0ABY7NLX4</accession>
<dbReference type="EMBL" id="CP115174">
    <property type="protein sequence ID" value="WBO22557.1"/>
    <property type="molecule type" value="Genomic_DNA"/>
</dbReference>
<evidence type="ECO:0000256" key="3">
    <source>
        <dbReference type="ARBA" id="ARBA00023163"/>
    </source>
</evidence>
<evidence type="ECO:0000313" key="6">
    <source>
        <dbReference type="EMBL" id="WBO22557.1"/>
    </source>
</evidence>
<dbReference type="InterPro" id="IPR001647">
    <property type="entry name" value="HTH_TetR"/>
</dbReference>
<dbReference type="InterPro" id="IPR036271">
    <property type="entry name" value="Tet_transcr_reg_TetR-rel_C_sf"/>
</dbReference>
<keyword evidence="2 4" id="KW-0238">DNA-binding</keyword>
<dbReference type="SUPFAM" id="SSF48498">
    <property type="entry name" value="Tetracyclin repressor-like, C-terminal domain"/>
    <property type="match status" value="1"/>
</dbReference>
<dbReference type="PANTHER" id="PTHR30055">
    <property type="entry name" value="HTH-TYPE TRANSCRIPTIONAL REGULATOR RUTR"/>
    <property type="match status" value="1"/>
</dbReference>
<sequence>MPILLTEDQVAQGRERIRRVAERQAVERGIERVSMHSIAQALGWSATALYRYYENKEAILAATRTAALDQLSETLEAVMAGPGDIWERSRAIGGAYVDFAFERPDTYRLIFALSQPDITLYPELATAAARARRSMTGYAEEMVAAGDLDADPTLLAHIFWAQLHGLISLQMVGHLDRDGPDFETIRHEMVRRIVHGIRKA</sequence>
<keyword evidence="3" id="KW-0804">Transcription</keyword>
<evidence type="ECO:0000256" key="1">
    <source>
        <dbReference type="ARBA" id="ARBA00023015"/>
    </source>
</evidence>
<dbReference type="SUPFAM" id="SSF46689">
    <property type="entry name" value="Homeodomain-like"/>
    <property type="match status" value="1"/>
</dbReference>
<dbReference type="Pfam" id="PF00440">
    <property type="entry name" value="TetR_N"/>
    <property type="match status" value="1"/>
</dbReference>
<keyword evidence="7" id="KW-1185">Reference proteome</keyword>
<dbReference type="RefSeq" id="WP_270077199.1">
    <property type="nucleotide sequence ID" value="NZ_CP115174.1"/>
</dbReference>